<name>A0A919YJ63_9BACL</name>
<evidence type="ECO:0000313" key="3">
    <source>
        <dbReference type="Proteomes" id="UP000683139"/>
    </source>
</evidence>
<proteinExistence type="predicted"/>
<accession>A0A919YJ63</accession>
<feature type="region of interest" description="Disordered" evidence="1">
    <location>
        <begin position="42"/>
        <end position="84"/>
    </location>
</feature>
<comment type="caution">
    <text evidence="2">The sequence shown here is derived from an EMBL/GenBank/DDBJ whole genome shotgun (WGS) entry which is preliminary data.</text>
</comment>
<dbReference type="AlphaFoldDB" id="A0A919YJ63"/>
<feature type="compositionally biased region" description="Acidic residues" evidence="1">
    <location>
        <begin position="64"/>
        <end position="73"/>
    </location>
</feature>
<protein>
    <submittedName>
        <fullName evidence="2">Uncharacterized protein</fullName>
    </submittedName>
</protein>
<gene>
    <name evidence="2" type="ORF">J40TS1_09890</name>
</gene>
<dbReference type="EMBL" id="BOSE01000001">
    <property type="protein sequence ID" value="GIP15347.1"/>
    <property type="molecule type" value="Genomic_DNA"/>
</dbReference>
<evidence type="ECO:0000313" key="2">
    <source>
        <dbReference type="EMBL" id="GIP15347.1"/>
    </source>
</evidence>
<dbReference type="RefSeq" id="WP_213513565.1">
    <property type="nucleotide sequence ID" value="NZ_BOSE01000001.1"/>
</dbReference>
<evidence type="ECO:0000256" key="1">
    <source>
        <dbReference type="SAM" id="MobiDB-lite"/>
    </source>
</evidence>
<organism evidence="2 3">
    <name type="scientific">Paenibacillus montaniterrae</name>
    <dbReference type="NCBI Taxonomy" id="429341"/>
    <lineage>
        <taxon>Bacteria</taxon>
        <taxon>Bacillati</taxon>
        <taxon>Bacillota</taxon>
        <taxon>Bacilli</taxon>
        <taxon>Bacillales</taxon>
        <taxon>Paenibacillaceae</taxon>
        <taxon>Paenibacillus</taxon>
    </lineage>
</organism>
<dbReference type="Proteomes" id="UP000683139">
    <property type="component" value="Unassembled WGS sequence"/>
</dbReference>
<keyword evidence="3" id="KW-1185">Reference proteome</keyword>
<sequence>MFRSKAWKWLVLGSAITIIVLYMMELTTAGIERVYGPLEQGGETAQRQSLDNVEPPGLIPINGQEEEQEELGQADELSSGSDSTDFAVDQEIAALEAEIAELKRLALLKEKEELQQKLLLNEEHTGKPAVNRIADSTSEVLQSASSSGIQFIAKLFNNVIN</sequence>
<reference evidence="2" key="1">
    <citation type="submission" date="2021-03" db="EMBL/GenBank/DDBJ databases">
        <title>Antimicrobial resistance genes in bacteria isolated from Japanese honey, and their potential for conferring macrolide and lincosamide resistance in the American foulbrood pathogen Paenibacillus larvae.</title>
        <authorList>
            <person name="Okamoto M."/>
            <person name="Kumagai M."/>
            <person name="Kanamori H."/>
            <person name="Takamatsu D."/>
        </authorList>
    </citation>
    <scope>NUCLEOTIDE SEQUENCE</scope>
    <source>
        <strain evidence="2">J40TS1</strain>
    </source>
</reference>